<organism evidence="2">
    <name type="scientific">Spirodela intermedia</name>
    <name type="common">Intermediate duckweed</name>
    <dbReference type="NCBI Taxonomy" id="51605"/>
    <lineage>
        <taxon>Eukaryota</taxon>
        <taxon>Viridiplantae</taxon>
        <taxon>Streptophyta</taxon>
        <taxon>Embryophyta</taxon>
        <taxon>Tracheophyta</taxon>
        <taxon>Spermatophyta</taxon>
        <taxon>Magnoliopsida</taxon>
        <taxon>Liliopsida</taxon>
        <taxon>Araceae</taxon>
        <taxon>Lemnoideae</taxon>
        <taxon>Spirodela</taxon>
    </lineage>
</organism>
<dbReference type="EMBL" id="CACRZD030000007">
    <property type="protein sequence ID" value="CAA6663258.1"/>
    <property type="molecule type" value="Genomic_DNA"/>
</dbReference>
<dbReference type="InterPro" id="IPR003676">
    <property type="entry name" value="SAUR_fam"/>
</dbReference>
<name>A0A7I8IZF0_SPIIN</name>
<protein>
    <submittedName>
        <fullName evidence="2">Uncharacterized protein</fullName>
    </submittedName>
</protein>
<evidence type="ECO:0000313" key="3">
    <source>
        <dbReference type="Proteomes" id="UP001189122"/>
    </source>
</evidence>
<dbReference type="Pfam" id="PF02519">
    <property type="entry name" value="Auxin_inducible"/>
    <property type="match status" value="1"/>
</dbReference>
<evidence type="ECO:0000313" key="2">
    <source>
        <dbReference type="EMBL" id="CAA2623726.1"/>
    </source>
</evidence>
<sequence length="108" mass="12312">MVSPRKLLQMARKWRRMDTVRRRTIAWTGPAERTSTEPYGYPSSFPLKGSFVVYSSDRVRFVLPLAYINTLVFRELLEISKEEFGLPGDGPIVIPCDAALMLCIVSML</sequence>
<dbReference type="GO" id="GO:0009733">
    <property type="term" value="P:response to auxin"/>
    <property type="evidence" value="ECO:0007669"/>
    <property type="project" value="InterPro"/>
</dbReference>
<gene>
    <name evidence="2" type="ORF">SI7747_07009643</name>
</gene>
<dbReference type="PANTHER" id="PTHR31175:SF120">
    <property type="entry name" value="OS09G0547100 PROTEIN"/>
    <property type="match status" value="1"/>
</dbReference>
<dbReference type="Proteomes" id="UP001189122">
    <property type="component" value="Unassembled WGS sequence"/>
</dbReference>
<keyword evidence="3" id="KW-1185">Reference proteome</keyword>
<reference evidence="2 3" key="1">
    <citation type="submission" date="2019-12" db="EMBL/GenBank/DDBJ databases">
        <authorList>
            <person name="Scholz U."/>
            <person name="Mascher M."/>
            <person name="Fiebig A."/>
        </authorList>
    </citation>
    <scope>NUCLEOTIDE SEQUENCE</scope>
</reference>
<comment type="similarity">
    <text evidence="1">Belongs to the ARG7 family.</text>
</comment>
<evidence type="ECO:0000256" key="1">
    <source>
        <dbReference type="ARBA" id="ARBA00006974"/>
    </source>
</evidence>
<proteinExistence type="inferred from homology"/>
<dbReference type="PANTHER" id="PTHR31175">
    <property type="entry name" value="AUXIN-RESPONSIVE FAMILY PROTEIN"/>
    <property type="match status" value="1"/>
</dbReference>
<dbReference type="AlphaFoldDB" id="A0A7I8IZF0"/>
<dbReference type="EMBL" id="LR743594">
    <property type="protein sequence ID" value="CAA2623726.1"/>
    <property type="molecule type" value="Genomic_DNA"/>
</dbReference>
<accession>A0A7I8IZF0</accession>